<dbReference type="AlphaFoldDB" id="A0A2G1MDZ0"/>
<sequence length="225" mass="24818">MQIGILETGHAPDVLRPELGDYSDLFERLLDGHGFAFRRYDVEAMVLPQDIDECDGWLITGSKHGAYEDHAFIAPLEKLIREIHAAKMPLVGVCFGHQIIAQALGGRVEKFAGGWSIGRQPYHFEGREIALNAWHQDQVVERPEGARIIASNDFCAHAGLAWGDHTFTIQPHPEFGARFIEGLATTRAIGVVPQEQIDHALANLDKPVDADVLAERMARVLKGAA</sequence>
<keyword evidence="2" id="KW-0315">Glutamine amidotransferase</keyword>
<dbReference type="Gene3D" id="3.40.50.880">
    <property type="match status" value="1"/>
</dbReference>
<dbReference type="RefSeq" id="WP_099277998.1">
    <property type="nucleotide sequence ID" value="NZ_KZ304966.1"/>
</dbReference>
<dbReference type="Pfam" id="PF00117">
    <property type="entry name" value="GATase"/>
    <property type="match status" value="1"/>
</dbReference>
<dbReference type="GO" id="GO:0016740">
    <property type="term" value="F:transferase activity"/>
    <property type="evidence" value="ECO:0007669"/>
    <property type="project" value="UniProtKB-KW"/>
</dbReference>
<evidence type="ECO:0000313" key="3">
    <source>
        <dbReference type="Proteomes" id="UP000221860"/>
    </source>
</evidence>
<gene>
    <name evidence="2" type="ORF">CJ301_13955</name>
</gene>
<dbReference type="EMBL" id="NQWH01000023">
    <property type="protein sequence ID" value="PHP26938.1"/>
    <property type="molecule type" value="Genomic_DNA"/>
</dbReference>
<evidence type="ECO:0000313" key="2">
    <source>
        <dbReference type="EMBL" id="PHP26938.1"/>
    </source>
</evidence>
<dbReference type="GO" id="GO:0005829">
    <property type="term" value="C:cytosol"/>
    <property type="evidence" value="ECO:0007669"/>
    <property type="project" value="TreeGrafter"/>
</dbReference>
<dbReference type="CDD" id="cd01741">
    <property type="entry name" value="GATase1_1"/>
    <property type="match status" value="1"/>
</dbReference>
<evidence type="ECO:0000259" key="1">
    <source>
        <dbReference type="Pfam" id="PF00117"/>
    </source>
</evidence>
<dbReference type="PANTHER" id="PTHR42695">
    <property type="entry name" value="GLUTAMINE AMIDOTRANSFERASE YLR126C-RELATED"/>
    <property type="match status" value="1"/>
</dbReference>
<organism evidence="2 3">
    <name type="scientific">Limimaricola cinnabarinus</name>
    <dbReference type="NCBI Taxonomy" id="1125964"/>
    <lineage>
        <taxon>Bacteria</taxon>
        <taxon>Pseudomonadati</taxon>
        <taxon>Pseudomonadota</taxon>
        <taxon>Alphaproteobacteria</taxon>
        <taxon>Rhodobacterales</taxon>
        <taxon>Paracoccaceae</taxon>
        <taxon>Limimaricola</taxon>
    </lineage>
</organism>
<name>A0A2G1MDZ0_9RHOB</name>
<feature type="domain" description="Glutamine amidotransferase" evidence="1">
    <location>
        <begin position="54"/>
        <end position="176"/>
    </location>
</feature>
<dbReference type="InterPro" id="IPR017926">
    <property type="entry name" value="GATASE"/>
</dbReference>
<proteinExistence type="predicted"/>
<accession>A0A2G1MDZ0</accession>
<dbReference type="PANTHER" id="PTHR42695:SF5">
    <property type="entry name" value="GLUTAMINE AMIDOTRANSFERASE YLR126C-RELATED"/>
    <property type="match status" value="1"/>
</dbReference>
<dbReference type="InterPro" id="IPR044992">
    <property type="entry name" value="ChyE-like"/>
</dbReference>
<dbReference type="Proteomes" id="UP000221860">
    <property type="component" value="Unassembled WGS sequence"/>
</dbReference>
<reference evidence="2 3" key="1">
    <citation type="submission" date="2017-08" db="EMBL/GenBank/DDBJ databases">
        <title>Draft Genome Sequence of Loktanella cinnabarina Strain XM1, Isolated from Coastal Surface Water.</title>
        <authorList>
            <person name="Ma R."/>
            <person name="Wang J."/>
            <person name="Wang Q."/>
            <person name="Ma Z."/>
            <person name="Li J."/>
            <person name="Chen L."/>
        </authorList>
    </citation>
    <scope>NUCLEOTIDE SEQUENCE [LARGE SCALE GENOMIC DNA]</scope>
    <source>
        <strain evidence="2 3">XM1</strain>
    </source>
</reference>
<dbReference type="InterPro" id="IPR029062">
    <property type="entry name" value="Class_I_gatase-like"/>
</dbReference>
<dbReference type="OrthoDB" id="7365442at2"/>
<keyword evidence="3" id="KW-1185">Reference proteome</keyword>
<dbReference type="SUPFAM" id="SSF52317">
    <property type="entry name" value="Class I glutamine amidotransferase-like"/>
    <property type="match status" value="1"/>
</dbReference>
<protein>
    <submittedName>
        <fullName evidence="2">Glutamine amidotransferase</fullName>
    </submittedName>
</protein>
<keyword evidence="2" id="KW-0808">Transferase</keyword>
<comment type="caution">
    <text evidence="2">The sequence shown here is derived from an EMBL/GenBank/DDBJ whole genome shotgun (WGS) entry which is preliminary data.</text>
</comment>
<dbReference type="PROSITE" id="PS51273">
    <property type="entry name" value="GATASE_TYPE_1"/>
    <property type="match status" value="1"/>
</dbReference>